<dbReference type="EMBL" id="CP037968">
    <property type="protein sequence ID" value="QYZ79389.1"/>
    <property type="molecule type" value="Genomic_DNA"/>
</dbReference>
<name>A0A8G1A2W8_9EURY</name>
<evidence type="ECO:0000256" key="5">
    <source>
        <dbReference type="ARBA" id="ARBA00022692"/>
    </source>
</evidence>
<keyword evidence="8 13" id="KW-1133">Transmembrane helix</keyword>
<feature type="transmembrane region" description="Helical" evidence="13">
    <location>
        <begin position="110"/>
        <end position="131"/>
    </location>
</feature>
<evidence type="ECO:0000256" key="12">
    <source>
        <dbReference type="ARBA" id="ARBA00034430"/>
    </source>
</evidence>
<keyword evidence="6" id="KW-0631">Potassium channel</keyword>
<dbReference type="GO" id="GO:0015252">
    <property type="term" value="F:proton channel activity"/>
    <property type="evidence" value="ECO:0007669"/>
    <property type="project" value="InterPro"/>
</dbReference>
<dbReference type="KEGG" id="mfk:E2N92_08075"/>
<sequence length="235" mass="25821">MPIKAVNCRHRDFLRDMSTDPACAGWIGFSKSRFEALTDGIFGIAMTLLVLGLSVPAVETIKTSTEIMEILRSLFPDFVHYCIAFLLLHGMWVSHHGLSQKMQFIDHRFLHLNSFLLLSVAVIPFSTSFAGDFPVSIIPAMVLEINLLAVGGILLAQWIYVASTRDLLRPGSREDDFSLAIPITAVIPALSFCGIVAAMLGSPWSMGIYLLAPPIIFVIKRINNMNGSENSLSPV</sequence>
<dbReference type="AlphaFoldDB" id="A0A8G1A2W8"/>
<evidence type="ECO:0000256" key="11">
    <source>
        <dbReference type="ARBA" id="ARBA00023303"/>
    </source>
</evidence>
<comment type="similarity">
    <text evidence="2">Belongs to the TMEM175 family.</text>
</comment>
<evidence type="ECO:0000256" key="1">
    <source>
        <dbReference type="ARBA" id="ARBA00004141"/>
    </source>
</evidence>
<dbReference type="Proteomes" id="UP000826709">
    <property type="component" value="Chromosome"/>
</dbReference>
<evidence type="ECO:0000256" key="8">
    <source>
        <dbReference type="ARBA" id="ARBA00022989"/>
    </source>
</evidence>
<evidence type="ECO:0000313" key="14">
    <source>
        <dbReference type="EMBL" id="QYZ79389.1"/>
    </source>
</evidence>
<gene>
    <name evidence="14" type="ORF">E2N92_08075</name>
</gene>
<proteinExistence type="inferred from homology"/>
<reference evidence="14" key="1">
    <citation type="journal article" date="2005" name="Int. J. Syst. Evol. Microbiol.">
        <title>Methanofollis formosanus sp. nov., isolated from a fish pond.</title>
        <authorList>
            <person name="Wu S.Y."/>
            <person name="Chen S.C."/>
            <person name="Lai M.C."/>
        </authorList>
    </citation>
    <scope>NUCLEOTIDE SEQUENCE</scope>
    <source>
        <strain evidence="14">ML15</strain>
    </source>
</reference>
<accession>A0A8G1A2W8</accession>
<keyword evidence="5 13" id="KW-0812">Transmembrane</keyword>
<protein>
    <submittedName>
        <fullName evidence="14">DUF1211 domain-containing protein</fullName>
    </submittedName>
</protein>
<keyword evidence="3" id="KW-0813">Transport</keyword>
<feature type="transmembrane region" description="Helical" evidence="13">
    <location>
        <begin position="78"/>
        <end position="98"/>
    </location>
</feature>
<comment type="subcellular location">
    <subcellularLocation>
        <location evidence="1">Membrane</location>
        <topology evidence="1">Multi-pass membrane protein</topology>
    </subcellularLocation>
</comment>
<keyword evidence="4" id="KW-0633">Potassium transport</keyword>
<keyword evidence="9" id="KW-0406">Ion transport</keyword>
<feature type="transmembrane region" description="Helical" evidence="13">
    <location>
        <begin position="40"/>
        <end position="58"/>
    </location>
</feature>
<evidence type="ECO:0000256" key="13">
    <source>
        <dbReference type="SAM" id="Phobius"/>
    </source>
</evidence>
<evidence type="ECO:0000256" key="3">
    <source>
        <dbReference type="ARBA" id="ARBA00022448"/>
    </source>
</evidence>
<evidence type="ECO:0000313" key="15">
    <source>
        <dbReference type="Proteomes" id="UP000826709"/>
    </source>
</evidence>
<keyword evidence="11" id="KW-0407">Ion channel</keyword>
<evidence type="ECO:0000256" key="10">
    <source>
        <dbReference type="ARBA" id="ARBA00023136"/>
    </source>
</evidence>
<keyword evidence="15" id="KW-1185">Reference proteome</keyword>
<dbReference type="GO" id="GO:0016020">
    <property type="term" value="C:membrane"/>
    <property type="evidence" value="ECO:0007669"/>
    <property type="project" value="UniProtKB-SubCell"/>
</dbReference>
<evidence type="ECO:0000256" key="4">
    <source>
        <dbReference type="ARBA" id="ARBA00022538"/>
    </source>
</evidence>
<comment type="catalytic activity">
    <reaction evidence="12">
        <text>K(+)(in) = K(+)(out)</text>
        <dbReference type="Rhea" id="RHEA:29463"/>
        <dbReference type="ChEBI" id="CHEBI:29103"/>
    </reaction>
</comment>
<dbReference type="GO" id="GO:0005267">
    <property type="term" value="F:potassium channel activity"/>
    <property type="evidence" value="ECO:0007669"/>
    <property type="project" value="UniProtKB-KW"/>
</dbReference>
<dbReference type="InterPro" id="IPR010617">
    <property type="entry name" value="TMEM175-like"/>
</dbReference>
<evidence type="ECO:0000256" key="9">
    <source>
        <dbReference type="ARBA" id="ARBA00023065"/>
    </source>
</evidence>
<evidence type="ECO:0000256" key="7">
    <source>
        <dbReference type="ARBA" id="ARBA00022958"/>
    </source>
</evidence>
<evidence type="ECO:0000256" key="2">
    <source>
        <dbReference type="ARBA" id="ARBA00006920"/>
    </source>
</evidence>
<keyword evidence="7" id="KW-0630">Potassium</keyword>
<keyword evidence="10 13" id="KW-0472">Membrane</keyword>
<feature type="transmembrane region" description="Helical" evidence="13">
    <location>
        <begin position="177"/>
        <end position="200"/>
    </location>
</feature>
<reference evidence="14" key="2">
    <citation type="submission" date="2019-03" db="EMBL/GenBank/DDBJ databases">
        <authorList>
            <person name="Chen S.-C."/>
            <person name="Wu S.-Y."/>
            <person name="Lai M.-C."/>
        </authorList>
    </citation>
    <scope>NUCLEOTIDE SEQUENCE</scope>
    <source>
        <strain evidence="14">ML15</strain>
    </source>
</reference>
<dbReference type="Pfam" id="PF06736">
    <property type="entry name" value="TMEM175"/>
    <property type="match status" value="1"/>
</dbReference>
<organism evidence="14 15">
    <name type="scientific">Methanofollis formosanus</name>
    <dbReference type="NCBI Taxonomy" id="299308"/>
    <lineage>
        <taxon>Archaea</taxon>
        <taxon>Methanobacteriati</taxon>
        <taxon>Methanobacteriota</taxon>
        <taxon>Stenosarchaea group</taxon>
        <taxon>Methanomicrobia</taxon>
        <taxon>Methanomicrobiales</taxon>
        <taxon>Methanomicrobiaceae</taxon>
        <taxon>Methanofollis</taxon>
    </lineage>
</organism>
<feature type="transmembrane region" description="Helical" evidence="13">
    <location>
        <begin position="137"/>
        <end position="156"/>
    </location>
</feature>
<evidence type="ECO:0000256" key="6">
    <source>
        <dbReference type="ARBA" id="ARBA00022826"/>
    </source>
</evidence>